<evidence type="ECO:0000313" key="7">
    <source>
        <dbReference type="EMBL" id="RBP36589.1"/>
    </source>
</evidence>
<dbReference type="GO" id="GO:0051536">
    <property type="term" value="F:iron-sulfur cluster binding"/>
    <property type="evidence" value="ECO:0007669"/>
    <property type="project" value="UniProtKB-KW"/>
</dbReference>
<dbReference type="SFLD" id="SFLDG01072">
    <property type="entry name" value="dehydrogenase_like"/>
    <property type="match status" value="1"/>
</dbReference>
<comment type="similarity">
    <text evidence="6">Belongs to the radical SAM superfamily. Anaerobic sulfatase-maturating enzyme family.</text>
</comment>
<accession>A0A366H4P5</accession>
<dbReference type="InterPro" id="IPR007197">
    <property type="entry name" value="rSAM"/>
</dbReference>
<keyword evidence="8" id="KW-1185">Reference proteome</keyword>
<organism evidence="7 8">
    <name type="scientific">Roseimicrobium gellanilyticum</name>
    <dbReference type="NCBI Taxonomy" id="748857"/>
    <lineage>
        <taxon>Bacteria</taxon>
        <taxon>Pseudomonadati</taxon>
        <taxon>Verrucomicrobiota</taxon>
        <taxon>Verrucomicrobiia</taxon>
        <taxon>Verrucomicrobiales</taxon>
        <taxon>Verrucomicrobiaceae</taxon>
        <taxon>Roseimicrobium</taxon>
    </lineage>
</organism>
<gene>
    <name evidence="7" type="ORF">DES53_11628</name>
</gene>
<keyword evidence="3" id="KW-0479">Metal-binding</keyword>
<keyword evidence="2" id="KW-0949">S-adenosyl-L-methionine</keyword>
<dbReference type="Gene3D" id="3.20.20.70">
    <property type="entry name" value="Aldolase class I"/>
    <property type="match status" value="1"/>
</dbReference>
<dbReference type="PANTHER" id="PTHR43273:SF3">
    <property type="entry name" value="ANAEROBIC SULFATASE-MATURATING ENZYME HOMOLOG ASLB-RELATED"/>
    <property type="match status" value="1"/>
</dbReference>
<evidence type="ECO:0000313" key="8">
    <source>
        <dbReference type="Proteomes" id="UP000253426"/>
    </source>
</evidence>
<name>A0A366H4P5_9BACT</name>
<dbReference type="AlphaFoldDB" id="A0A366H4P5"/>
<dbReference type="InterPro" id="IPR023867">
    <property type="entry name" value="Sulphatase_maturase_rSAM"/>
</dbReference>
<dbReference type="Proteomes" id="UP000253426">
    <property type="component" value="Unassembled WGS sequence"/>
</dbReference>
<keyword evidence="5" id="KW-0411">Iron-sulfur</keyword>
<evidence type="ECO:0000256" key="5">
    <source>
        <dbReference type="ARBA" id="ARBA00023014"/>
    </source>
</evidence>
<proteinExistence type="inferred from homology"/>
<evidence type="ECO:0000256" key="2">
    <source>
        <dbReference type="ARBA" id="ARBA00022691"/>
    </source>
</evidence>
<dbReference type="SFLD" id="SFLDG01067">
    <property type="entry name" value="SPASM/twitch_domain_containing"/>
    <property type="match status" value="1"/>
</dbReference>
<comment type="caution">
    <text evidence="7">The sequence shown here is derived from an EMBL/GenBank/DDBJ whole genome shotgun (WGS) entry which is preliminary data.</text>
</comment>
<dbReference type="GO" id="GO:0016491">
    <property type="term" value="F:oxidoreductase activity"/>
    <property type="evidence" value="ECO:0007669"/>
    <property type="project" value="InterPro"/>
</dbReference>
<dbReference type="GO" id="GO:0046872">
    <property type="term" value="F:metal ion binding"/>
    <property type="evidence" value="ECO:0007669"/>
    <property type="project" value="UniProtKB-KW"/>
</dbReference>
<sequence>MSDRVFSVILLPTSECNVACDYCFEHKEKHRLSRLMVPLLTKRLLEHMKHAGYDECEIYWQGGEAMLMGPQWFADTGAYMARAAHEAGRRFTHYLQTNLISYSSAWKEVILGLFQGELGTSMDYPNPHRKLFSGSAEAYTDLWTKRLAEARRDGIQIGVIAVLHQGSIDVGAEAFYRYYTEVLGLENFQVNTPFPGGPAHEVEGQFRLENGQLAAFLVDLFDIWMRDGYDRGVKLGPFDALMDHFEGRAARLPCIWKENCSNQFISVDSKGTVAQCDCWVTSYPEYFFGNLFQEPSLSRMLETSPARRAFVERPGRLVEDEDCLECRYLSICHGGCPVRAYSATGSLVKKDPYCEVYKAVFSTAENHARKLLRKPSPTRWEPVRPSLGALATSRRI</sequence>
<comment type="cofactor">
    <cofactor evidence="1">
        <name>[4Fe-4S] cluster</name>
        <dbReference type="ChEBI" id="CHEBI:49883"/>
    </cofactor>
</comment>
<keyword evidence="4" id="KW-0408">Iron</keyword>
<dbReference type="SFLD" id="SFLDG01386">
    <property type="entry name" value="main_SPASM_domain-containing"/>
    <property type="match status" value="1"/>
</dbReference>
<evidence type="ECO:0000256" key="1">
    <source>
        <dbReference type="ARBA" id="ARBA00001966"/>
    </source>
</evidence>
<dbReference type="PANTHER" id="PTHR43273">
    <property type="entry name" value="ANAEROBIC SULFATASE-MATURATING ENZYME HOMOLOG ASLB-RELATED"/>
    <property type="match status" value="1"/>
</dbReference>
<dbReference type="EMBL" id="QNRR01000016">
    <property type="protein sequence ID" value="RBP36589.1"/>
    <property type="molecule type" value="Genomic_DNA"/>
</dbReference>
<dbReference type="SFLD" id="SFLDS00029">
    <property type="entry name" value="Radical_SAM"/>
    <property type="match status" value="1"/>
</dbReference>
<dbReference type="InterPro" id="IPR013785">
    <property type="entry name" value="Aldolase_TIM"/>
</dbReference>
<dbReference type="InterPro" id="IPR023885">
    <property type="entry name" value="4Fe4S-binding_SPASM_dom"/>
</dbReference>
<dbReference type="RefSeq" id="WP_113961826.1">
    <property type="nucleotide sequence ID" value="NZ_QNRR01000016.1"/>
</dbReference>
<dbReference type="NCBIfam" id="TIGR04085">
    <property type="entry name" value="rSAM_more_4Fe4S"/>
    <property type="match status" value="1"/>
</dbReference>
<evidence type="ECO:0000256" key="4">
    <source>
        <dbReference type="ARBA" id="ARBA00023004"/>
    </source>
</evidence>
<evidence type="ECO:0000256" key="6">
    <source>
        <dbReference type="ARBA" id="ARBA00023601"/>
    </source>
</evidence>
<dbReference type="OrthoDB" id="9808591at2"/>
<reference evidence="7 8" key="1">
    <citation type="submission" date="2018-06" db="EMBL/GenBank/DDBJ databases">
        <title>Genomic Encyclopedia of Type Strains, Phase IV (KMG-IV): sequencing the most valuable type-strain genomes for metagenomic binning, comparative biology and taxonomic classification.</title>
        <authorList>
            <person name="Goeker M."/>
        </authorList>
    </citation>
    <scope>NUCLEOTIDE SEQUENCE [LARGE SCALE GENOMIC DNA]</scope>
    <source>
        <strain evidence="7 8">DSM 25532</strain>
    </source>
</reference>
<dbReference type="InterPro" id="IPR058240">
    <property type="entry name" value="rSAM_sf"/>
</dbReference>
<dbReference type="SUPFAM" id="SSF102114">
    <property type="entry name" value="Radical SAM enzymes"/>
    <property type="match status" value="1"/>
</dbReference>
<protein>
    <submittedName>
        <fullName evidence="7">Radical SAM protein with 4Fe4S-binding SPASM domain</fullName>
    </submittedName>
</protein>
<evidence type="ECO:0000256" key="3">
    <source>
        <dbReference type="ARBA" id="ARBA00022723"/>
    </source>
</evidence>